<organism evidence="4">
    <name type="scientific">Physcomitrium patens</name>
    <name type="common">Spreading-leaved earth moss</name>
    <name type="synonym">Physcomitrella patens</name>
    <dbReference type="NCBI Taxonomy" id="3218"/>
    <lineage>
        <taxon>Eukaryota</taxon>
        <taxon>Viridiplantae</taxon>
        <taxon>Streptophyta</taxon>
        <taxon>Embryophyta</taxon>
        <taxon>Bryophyta</taxon>
        <taxon>Bryophytina</taxon>
        <taxon>Bryopsida</taxon>
        <taxon>Funariidae</taxon>
        <taxon>Funariales</taxon>
        <taxon>Funariaceae</taxon>
        <taxon>Physcomitrium</taxon>
    </lineage>
</organism>
<accession>A0A2K1JI67</accession>
<dbReference type="EnsemblPlants" id="Pp3c14_17640V3.1">
    <property type="protein sequence ID" value="Pp3c14_17640V3.1"/>
    <property type="gene ID" value="Pp3c14_17640"/>
</dbReference>
<keyword evidence="2" id="KW-0408">Iron</keyword>
<protein>
    <recommendedName>
        <fullName evidence="3">Non-haem dioxygenase N-terminal domain-containing protein</fullName>
    </recommendedName>
</protein>
<dbReference type="EMBL" id="ABEU02000014">
    <property type="protein sequence ID" value="PNR41247.1"/>
    <property type="molecule type" value="Genomic_DNA"/>
</dbReference>
<dbReference type="Pfam" id="PF14226">
    <property type="entry name" value="DIOX_N"/>
    <property type="match status" value="1"/>
</dbReference>
<keyword evidence="6" id="KW-1185">Reference proteome</keyword>
<name>A0A2K1JI67_PHYPA</name>
<dbReference type="InterPro" id="IPR027443">
    <property type="entry name" value="IPNS-like_sf"/>
</dbReference>
<reference evidence="4 6" key="2">
    <citation type="journal article" date="2018" name="Plant J.">
        <title>The Physcomitrella patens chromosome-scale assembly reveals moss genome structure and evolution.</title>
        <authorList>
            <person name="Lang D."/>
            <person name="Ullrich K.K."/>
            <person name="Murat F."/>
            <person name="Fuchs J."/>
            <person name="Jenkins J."/>
            <person name="Haas F.B."/>
            <person name="Piednoel M."/>
            <person name="Gundlach H."/>
            <person name="Van Bel M."/>
            <person name="Meyberg R."/>
            <person name="Vives C."/>
            <person name="Morata J."/>
            <person name="Symeonidi A."/>
            <person name="Hiss M."/>
            <person name="Muchero W."/>
            <person name="Kamisugi Y."/>
            <person name="Saleh O."/>
            <person name="Blanc G."/>
            <person name="Decker E.L."/>
            <person name="van Gessel N."/>
            <person name="Grimwood J."/>
            <person name="Hayes R.D."/>
            <person name="Graham S.W."/>
            <person name="Gunter L.E."/>
            <person name="McDaniel S.F."/>
            <person name="Hoernstein S.N.W."/>
            <person name="Larsson A."/>
            <person name="Li F.W."/>
            <person name="Perroud P.F."/>
            <person name="Phillips J."/>
            <person name="Ranjan P."/>
            <person name="Rokshar D.S."/>
            <person name="Rothfels C.J."/>
            <person name="Schneider L."/>
            <person name="Shu S."/>
            <person name="Stevenson D.W."/>
            <person name="Thummler F."/>
            <person name="Tillich M."/>
            <person name="Villarreal Aguilar J.C."/>
            <person name="Widiez T."/>
            <person name="Wong G.K."/>
            <person name="Wymore A."/>
            <person name="Zhang Y."/>
            <person name="Zimmer A.D."/>
            <person name="Quatrano R.S."/>
            <person name="Mayer K.F.X."/>
            <person name="Goodstein D."/>
            <person name="Casacuberta J.M."/>
            <person name="Vandepoele K."/>
            <person name="Reski R."/>
            <person name="Cuming A.C."/>
            <person name="Tuskan G.A."/>
            <person name="Maumus F."/>
            <person name="Salse J."/>
            <person name="Schmutz J."/>
            <person name="Rensing S.A."/>
        </authorList>
    </citation>
    <scope>NUCLEOTIDE SEQUENCE [LARGE SCALE GENOMIC DNA]</scope>
    <source>
        <strain evidence="5 6">cv. Gransden 2004</strain>
    </source>
</reference>
<evidence type="ECO:0000259" key="3">
    <source>
        <dbReference type="Pfam" id="PF14226"/>
    </source>
</evidence>
<evidence type="ECO:0000313" key="4">
    <source>
        <dbReference type="EMBL" id="PNR41247.1"/>
    </source>
</evidence>
<sequence>MRLLRKSNSGICTTQEPANTQLCGYSMIWSSAAADLHPQKQARGCDEGVQPLILQQVCPVQTRSKKLTNWILFLGPLQNQVRIPVHSAPWISAFIQLDRSPNVALACLQETSLDVNNPMCALHVGKSSSESCNIPTYRLLRSWADRDMINTHPSHPTNHAVINLEASTLVLNCTWRLIQALQDDHVDERERKRIIAKIAHACKDWGAFQLVNHGIQQVVIERARAQAGKVFELPDETRLKAKRPPGSLCGYGNGAIVADAFNSEIASEAITFGYPHSEADVIASKFWPKGNSDFGISMDE</sequence>
<dbReference type="Gene3D" id="2.60.120.330">
    <property type="entry name" value="B-lactam Antibiotic, Isopenicillin N Synthase, Chain"/>
    <property type="match status" value="1"/>
</dbReference>
<keyword evidence="1" id="KW-0479">Metal-binding</keyword>
<evidence type="ECO:0000313" key="6">
    <source>
        <dbReference type="Proteomes" id="UP000006727"/>
    </source>
</evidence>
<dbReference type="InterPro" id="IPR026992">
    <property type="entry name" value="DIOX_N"/>
</dbReference>
<proteinExistence type="predicted"/>
<dbReference type="Proteomes" id="UP000006727">
    <property type="component" value="Chromosome 14"/>
</dbReference>
<reference evidence="5" key="3">
    <citation type="submission" date="2020-12" db="UniProtKB">
        <authorList>
            <consortium name="EnsemblPlants"/>
        </authorList>
    </citation>
    <scope>IDENTIFICATION</scope>
</reference>
<dbReference type="GO" id="GO:0046872">
    <property type="term" value="F:metal ion binding"/>
    <property type="evidence" value="ECO:0007669"/>
    <property type="project" value="UniProtKB-KW"/>
</dbReference>
<evidence type="ECO:0000256" key="2">
    <source>
        <dbReference type="ARBA" id="ARBA00023004"/>
    </source>
</evidence>
<feature type="domain" description="Non-haem dioxygenase N-terminal" evidence="3">
    <location>
        <begin position="187"/>
        <end position="289"/>
    </location>
</feature>
<dbReference type="SUPFAM" id="SSF51197">
    <property type="entry name" value="Clavaminate synthase-like"/>
    <property type="match status" value="1"/>
</dbReference>
<dbReference type="PaxDb" id="3218-PP1S48_70V6.1"/>
<dbReference type="Gramene" id="Pp3c14_17640V3.2">
    <property type="protein sequence ID" value="Pp3c14_17640V3.2"/>
    <property type="gene ID" value="Pp3c14_17640"/>
</dbReference>
<gene>
    <name evidence="5" type="primary">LOC112291626</name>
    <name evidence="4" type="ORF">PHYPA_018650</name>
</gene>
<reference evidence="4 6" key="1">
    <citation type="journal article" date="2008" name="Science">
        <title>The Physcomitrella genome reveals evolutionary insights into the conquest of land by plants.</title>
        <authorList>
            <person name="Rensing S."/>
            <person name="Lang D."/>
            <person name="Zimmer A."/>
            <person name="Terry A."/>
            <person name="Salamov A."/>
            <person name="Shapiro H."/>
            <person name="Nishiyama T."/>
            <person name="Perroud P.-F."/>
            <person name="Lindquist E."/>
            <person name="Kamisugi Y."/>
            <person name="Tanahashi T."/>
            <person name="Sakakibara K."/>
            <person name="Fujita T."/>
            <person name="Oishi K."/>
            <person name="Shin-I T."/>
            <person name="Kuroki Y."/>
            <person name="Toyoda A."/>
            <person name="Suzuki Y."/>
            <person name="Hashimoto A."/>
            <person name="Yamaguchi K."/>
            <person name="Sugano A."/>
            <person name="Kohara Y."/>
            <person name="Fujiyama A."/>
            <person name="Anterola A."/>
            <person name="Aoki S."/>
            <person name="Ashton N."/>
            <person name="Barbazuk W.B."/>
            <person name="Barker E."/>
            <person name="Bennetzen J."/>
            <person name="Bezanilla M."/>
            <person name="Blankenship R."/>
            <person name="Cho S.H."/>
            <person name="Dutcher S."/>
            <person name="Estelle M."/>
            <person name="Fawcett J.A."/>
            <person name="Gundlach H."/>
            <person name="Hanada K."/>
            <person name="Heyl A."/>
            <person name="Hicks K.A."/>
            <person name="Hugh J."/>
            <person name="Lohr M."/>
            <person name="Mayer K."/>
            <person name="Melkozernov A."/>
            <person name="Murata T."/>
            <person name="Nelson D."/>
            <person name="Pils B."/>
            <person name="Prigge M."/>
            <person name="Reiss B."/>
            <person name="Renner T."/>
            <person name="Rombauts S."/>
            <person name="Rushton P."/>
            <person name="Sanderfoot A."/>
            <person name="Schween G."/>
            <person name="Shiu S.-H."/>
            <person name="Stueber K."/>
            <person name="Theodoulou F.L."/>
            <person name="Tu H."/>
            <person name="Van de Peer Y."/>
            <person name="Verrier P.J."/>
            <person name="Waters E."/>
            <person name="Wood A."/>
            <person name="Yang L."/>
            <person name="Cove D."/>
            <person name="Cuming A."/>
            <person name="Hasebe M."/>
            <person name="Lucas S."/>
            <person name="Mishler D.B."/>
            <person name="Reski R."/>
            <person name="Grigoriev I."/>
            <person name="Quatrano R.S."/>
            <person name="Boore J.L."/>
        </authorList>
    </citation>
    <scope>NUCLEOTIDE SEQUENCE [LARGE SCALE GENOMIC DNA]</scope>
    <source>
        <strain evidence="5 6">cv. Gransden 2004</strain>
    </source>
</reference>
<dbReference type="PANTHER" id="PTHR47990">
    <property type="entry name" value="2-OXOGLUTARATE (2OG) AND FE(II)-DEPENDENT OXYGENASE SUPERFAMILY PROTEIN-RELATED"/>
    <property type="match status" value="1"/>
</dbReference>
<dbReference type="EnsemblPlants" id="Pp3c14_17640V3.2">
    <property type="protein sequence ID" value="Pp3c14_17640V3.2"/>
    <property type="gene ID" value="Pp3c14_17640"/>
</dbReference>
<dbReference type="InterPro" id="IPR050231">
    <property type="entry name" value="Iron_ascorbate_oxido_reductase"/>
</dbReference>
<evidence type="ECO:0000313" key="5">
    <source>
        <dbReference type="EnsemblPlants" id="Pp3c14_17640V3.1"/>
    </source>
</evidence>
<dbReference type="Gramene" id="Pp3c14_17640V3.1">
    <property type="protein sequence ID" value="Pp3c14_17640V3.1"/>
    <property type="gene ID" value="Pp3c14_17640"/>
</dbReference>
<dbReference type="AlphaFoldDB" id="A0A2K1JI67"/>
<evidence type="ECO:0000256" key="1">
    <source>
        <dbReference type="ARBA" id="ARBA00022723"/>
    </source>
</evidence>